<dbReference type="InterPro" id="IPR027417">
    <property type="entry name" value="P-loop_NTPase"/>
</dbReference>
<evidence type="ECO:0000256" key="1">
    <source>
        <dbReference type="SAM" id="Phobius"/>
    </source>
</evidence>
<evidence type="ECO:0000313" key="2">
    <source>
        <dbReference type="EMBL" id="CAE4655114.1"/>
    </source>
</evidence>
<gene>
    <name evidence="2" type="ORF">DBRI00130_LOCUS39011</name>
</gene>
<accession>A0A6S9B0H1</accession>
<keyword evidence="1" id="KW-1133">Transmembrane helix</keyword>
<feature type="transmembrane region" description="Helical" evidence="1">
    <location>
        <begin position="252"/>
        <end position="273"/>
    </location>
</feature>
<proteinExistence type="predicted"/>
<dbReference type="SUPFAM" id="SSF52540">
    <property type="entry name" value="P-loop containing nucleoside triphosphate hydrolases"/>
    <property type="match status" value="1"/>
</dbReference>
<dbReference type="AlphaFoldDB" id="A0A6S9B0H1"/>
<reference evidence="2" key="1">
    <citation type="submission" date="2021-01" db="EMBL/GenBank/DDBJ databases">
        <authorList>
            <person name="Corre E."/>
            <person name="Pelletier E."/>
            <person name="Niang G."/>
            <person name="Scheremetjew M."/>
            <person name="Finn R."/>
            <person name="Kale V."/>
            <person name="Holt S."/>
            <person name="Cochrane G."/>
            <person name="Meng A."/>
            <person name="Brown T."/>
            <person name="Cohen L."/>
        </authorList>
    </citation>
    <scope>NUCLEOTIDE SEQUENCE</scope>
    <source>
        <strain evidence="2">GSO104</strain>
    </source>
</reference>
<dbReference type="PANTHER" id="PTHR36978:SF4">
    <property type="entry name" value="P-LOOP CONTAINING NUCLEOSIDE TRIPHOSPHATE HYDROLASE PROTEIN"/>
    <property type="match status" value="1"/>
</dbReference>
<protein>
    <recommendedName>
        <fullName evidence="3">Sulfotransferase domain-containing protein</fullName>
    </recommendedName>
</protein>
<dbReference type="Pfam" id="PF17784">
    <property type="entry name" value="Sulfotransfer_4"/>
    <property type="match status" value="1"/>
</dbReference>
<evidence type="ECO:0008006" key="3">
    <source>
        <dbReference type="Google" id="ProtNLM"/>
    </source>
</evidence>
<dbReference type="PANTHER" id="PTHR36978">
    <property type="entry name" value="P-LOOP CONTAINING NUCLEOTIDE TRIPHOSPHATE HYDROLASE"/>
    <property type="match status" value="1"/>
</dbReference>
<dbReference type="Gene3D" id="3.40.50.300">
    <property type="entry name" value="P-loop containing nucleotide triphosphate hydrolases"/>
    <property type="match status" value="1"/>
</dbReference>
<organism evidence="2">
    <name type="scientific">Ditylum brightwellii</name>
    <dbReference type="NCBI Taxonomy" id="49249"/>
    <lineage>
        <taxon>Eukaryota</taxon>
        <taxon>Sar</taxon>
        <taxon>Stramenopiles</taxon>
        <taxon>Ochrophyta</taxon>
        <taxon>Bacillariophyta</taxon>
        <taxon>Mediophyceae</taxon>
        <taxon>Lithodesmiophycidae</taxon>
        <taxon>Lithodesmiales</taxon>
        <taxon>Lithodesmiaceae</taxon>
        <taxon>Ditylum</taxon>
    </lineage>
</organism>
<keyword evidence="1" id="KW-0812">Transmembrane</keyword>
<dbReference type="InterPro" id="IPR040632">
    <property type="entry name" value="Sulfotransfer_4"/>
</dbReference>
<sequence length="278" mass="31179">MSSKKKEGDEVVPKNNRRHGIQVIGAGLGRTGTKSLQAALERLGYRTYHYPLPSHAKAWAEMAERKRSADDVIDLVVRDGFTATCDNPSADLYQEQMRIFPDAKVVLTVRDSSAKWASSWKVLMSFIEVQERPFTLSYPSFLQFVPFMNAWKRMRGIIGATHLGLPQGALIRSWSNQADPDAWLAKQYEAHNAHVISHVPADRLLVFNVKEGWGPLCQFLGKEVPPDDEPFPFVNESAELALAEKVMKGITYMWIPAVASVVTLATSACLSLWRRAKH</sequence>
<keyword evidence="1" id="KW-0472">Membrane</keyword>
<dbReference type="EMBL" id="HBNS01053588">
    <property type="protein sequence ID" value="CAE4655114.1"/>
    <property type="molecule type" value="Transcribed_RNA"/>
</dbReference>
<name>A0A6S9B0H1_9STRA</name>